<feature type="domain" description="AB hydrolase-1" evidence="1">
    <location>
        <begin position="114"/>
        <end position="343"/>
    </location>
</feature>
<dbReference type="SUPFAM" id="SSF53474">
    <property type="entry name" value="alpha/beta-Hydrolases"/>
    <property type="match status" value="1"/>
</dbReference>
<accession>A0A178MBJ2</accession>
<dbReference type="STRING" id="1437059.A6A05_04285"/>
<gene>
    <name evidence="2" type="ORF">A6A05_04285</name>
</gene>
<evidence type="ECO:0000313" key="2">
    <source>
        <dbReference type="EMBL" id="OAN45405.1"/>
    </source>
</evidence>
<keyword evidence="3" id="KW-1185">Reference proteome</keyword>
<dbReference type="Gene3D" id="3.40.50.1820">
    <property type="entry name" value="alpha/beta hydrolase"/>
    <property type="match status" value="1"/>
</dbReference>
<organism evidence="2 3">
    <name type="scientific">Magnetospirillum moscoviense</name>
    <dbReference type="NCBI Taxonomy" id="1437059"/>
    <lineage>
        <taxon>Bacteria</taxon>
        <taxon>Pseudomonadati</taxon>
        <taxon>Pseudomonadota</taxon>
        <taxon>Alphaproteobacteria</taxon>
        <taxon>Rhodospirillales</taxon>
        <taxon>Rhodospirillaceae</taxon>
        <taxon>Magnetospirillum</taxon>
    </lineage>
</organism>
<dbReference type="PANTHER" id="PTHR36837:SF4">
    <property type="entry name" value="BLR0908 PROTEIN"/>
    <property type="match status" value="1"/>
</dbReference>
<protein>
    <submittedName>
        <fullName evidence="2">Poly-beta-hydroxybutyrate polymerase</fullName>
    </submittedName>
</protein>
<dbReference type="EMBL" id="LWQU01000185">
    <property type="protein sequence ID" value="OAN45405.1"/>
    <property type="molecule type" value="Genomic_DNA"/>
</dbReference>
<dbReference type="OrthoDB" id="9767934at2"/>
<evidence type="ECO:0000313" key="3">
    <source>
        <dbReference type="Proteomes" id="UP000078543"/>
    </source>
</evidence>
<evidence type="ECO:0000259" key="1">
    <source>
        <dbReference type="Pfam" id="PF00561"/>
    </source>
</evidence>
<dbReference type="InterPro" id="IPR029058">
    <property type="entry name" value="AB_hydrolase_fold"/>
</dbReference>
<dbReference type="InterPro" id="IPR000073">
    <property type="entry name" value="AB_hydrolase_1"/>
</dbReference>
<dbReference type="PANTHER" id="PTHR36837">
    <property type="entry name" value="POLY(3-HYDROXYALKANOATE) POLYMERASE SUBUNIT PHAC"/>
    <property type="match status" value="1"/>
</dbReference>
<proteinExistence type="predicted"/>
<sequence length="366" mass="39547">MATKAQALKESLDAAGPEAWNRLDEELVAEAALRHQALLDGIEAYRRHPYARTLDRPPEIWRQGSTSLLDYRSRAGGLPVLVIPSLVNRAYILDLSARKSLMRYLAGKGLAPFLVDWDSPGPAELGFDLTAYITGPLAGALEAVVRETGRKAALVGYCMGGDLALALALHRPERVASLVLMATPWDFHAGRDGQAVLVRALMQPLGMMIDSAGQLPVDLLQAMFASLDPGLNAKKFALFAQLPRRAARTRDFVALEDWANDGVPLAGPVAQECLFQWYGENSPAKGRWLVAGRPVDPARVTVPSLAMIPEKDRIVPPDSAIPLAAAIPGAQVMMVKGGHVGMLLSARAVSQVYRPLARWLVESSVQ</sequence>
<reference evidence="2 3" key="1">
    <citation type="submission" date="2016-04" db="EMBL/GenBank/DDBJ databases">
        <title>Draft genome sequence of freshwater magnetotactic bacteria Magnetospirillum marisnigri SP-1 and Magnetospirillum moscoviense BB-1.</title>
        <authorList>
            <person name="Koziaeva V."/>
            <person name="Dziuba M.V."/>
            <person name="Ivanov T.M."/>
            <person name="Kuznetsov B."/>
            <person name="Grouzdev D.S."/>
        </authorList>
    </citation>
    <scope>NUCLEOTIDE SEQUENCE [LARGE SCALE GENOMIC DNA]</scope>
    <source>
        <strain evidence="2 3">BB-1</strain>
    </source>
</reference>
<dbReference type="AlphaFoldDB" id="A0A178MBJ2"/>
<name>A0A178MBJ2_9PROT</name>
<dbReference type="Pfam" id="PF00561">
    <property type="entry name" value="Abhydrolase_1"/>
    <property type="match status" value="1"/>
</dbReference>
<dbReference type="PRINTS" id="PR00111">
    <property type="entry name" value="ABHYDROLASE"/>
</dbReference>
<dbReference type="Proteomes" id="UP000078543">
    <property type="component" value="Unassembled WGS sequence"/>
</dbReference>
<comment type="caution">
    <text evidence="2">The sequence shown here is derived from an EMBL/GenBank/DDBJ whole genome shotgun (WGS) entry which is preliminary data.</text>
</comment>
<dbReference type="InterPro" id="IPR051321">
    <property type="entry name" value="PHA/PHB_synthase"/>
</dbReference>